<evidence type="ECO:0000313" key="2">
    <source>
        <dbReference type="Proteomes" id="UP000639772"/>
    </source>
</evidence>
<proteinExistence type="predicted"/>
<reference evidence="1 2" key="1">
    <citation type="journal article" date="2020" name="Nat. Food">
        <title>A phased Vanilla planifolia genome enables genetic improvement of flavour and production.</title>
        <authorList>
            <person name="Hasing T."/>
            <person name="Tang H."/>
            <person name="Brym M."/>
            <person name="Khazi F."/>
            <person name="Huang T."/>
            <person name="Chambers A.H."/>
        </authorList>
    </citation>
    <scope>NUCLEOTIDE SEQUENCE [LARGE SCALE GENOMIC DNA]</scope>
    <source>
        <tissue evidence="1">Leaf</tissue>
    </source>
</reference>
<accession>A0A835S758</accession>
<dbReference type="AlphaFoldDB" id="A0A835S758"/>
<protein>
    <submittedName>
        <fullName evidence="1">Uncharacterized protein</fullName>
    </submittedName>
</protein>
<evidence type="ECO:0000313" key="1">
    <source>
        <dbReference type="EMBL" id="KAG0502844.1"/>
    </source>
</evidence>
<name>A0A835S758_VANPL</name>
<organism evidence="1 2">
    <name type="scientific">Vanilla planifolia</name>
    <name type="common">Vanilla</name>
    <dbReference type="NCBI Taxonomy" id="51239"/>
    <lineage>
        <taxon>Eukaryota</taxon>
        <taxon>Viridiplantae</taxon>
        <taxon>Streptophyta</taxon>
        <taxon>Embryophyta</taxon>
        <taxon>Tracheophyta</taxon>
        <taxon>Spermatophyta</taxon>
        <taxon>Magnoliopsida</taxon>
        <taxon>Liliopsida</taxon>
        <taxon>Asparagales</taxon>
        <taxon>Orchidaceae</taxon>
        <taxon>Vanilloideae</taxon>
        <taxon>Vanilleae</taxon>
        <taxon>Vanilla</taxon>
    </lineage>
</organism>
<dbReference type="EMBL" id="JADCNM010000001">
    <property type="protein sequence ID" value="KAG0502844.1"/>
    <property type="molecule type" value="Genomic_DNA"/>
</dbReference>
<comment type="caution">
    <text evidence="1">The sequence shown here is derived from an EMBL/GenBank/DDBJ whole genome shotgun (WGS) entry which is preliminary data.</text>
</comment>
<gene>
    <name evidence="1" type="ORF">HPP92_002916</name>
</gene>
<dbReference type="Proteomes" id="UP000639772">
    <property type="component" value="Chromosome 1"/>
</dbReference>
<sequence>MDSSFQSQKPLFLSDLSQQSCSQSFHSQNRCFSLLKVDRKNIEGALNLQSLEETICIAKFGNAVSCLTSLAAAISDHKSSAFQNCEVLIANLTRSESSFGNLEDG</sequence>